<dbReference type="SUPFAM" id="SSF111369">
    <property type="entry name" value="HlyD-like secretion proteins"/>
    <property type="match status" value="1"/>
</dbReference>
<dbReference type="Pfam" id="PF26002">
    <property type="entry name" value="Beta-barrel_AprE"/>
    <property type="match status" value="1"/>
</dbReference>
<dbReference type="PRINTS" id="PR01490">
    <property type="entry name" value="RTXTOXIND"/>
</dbReference>
<dbReference type="InterPro" id="IPR050739">
    <property type="entry name" value="MFP"/>
</dbReference>
<dbReference type="InterPro" id="IPR058982">
    <property type="entry name" value="Beta-barrel_AprE"/>
</dbReference>
<dbReference type="PANTHER" id="PTHR30386">
    <property type="entry name" value="MEMBRANE FUSION SUBUNIT OF EMRAB-TOLC MULTIDRUG EFFLUX PUMP"/>
    <property type="match status" value="1"/>
</dbReference>
<evidence type="ECO:0000256" key="8">
    <source>
        <dbReference type="SAM" id="Phobius"/>
    </source>
</evidence>
<dbReference type="InterPro" id="IPR059040">
    <property type="entry name" value="HH_CyaD-like"/>
</dbReference>
<accession>A0A3N5DNS7</accession>
<evidence type="ECO:0000256" key="6">
    <source>
        <dbReference type="ARBA" id="ARBA00023136"/>
    </source>
</evidence>
<keyword evidence="5 8" id="KW-1133">Transmembrane helix</keyword>
<evidence type="ECO:0000313" key="11">
    <source>
        <dbReference type="EMBL" id="RPH30225.1"/>
    </source>
</evidence>
<dbReference type="Gene3D" id="2.40.30.170">
    <property type="match status" value="1"/>
</dbReference>
<keyword evidence="6 8" id="KW-0472">Membrane</keyword>
<dbReference type="GO" id="GO:0016020">
    <property type="term" value="C:membrane"/>
    <property type="evidence" value="ECO:0007669"/>
    <property type="project" value="UniProtKB-SubCell"/>
</dbReference>
<evidence type="ECO:0000259" key="10">
    <source>
        <dbReference type="Pfam" id="PF26002"/>
    </source>
</evidence>
<comment type="similarity">
    <text evidence="2">Belongs to the membrane fusion protein (MFP) (TC 8.A.1) family.</text>
</comment>
<proteinExistence type="inferred from homology"/>
<keyword evidence="4 8" id="KW-0812">Transmembrane</keyword>
<dbReference type="Pfam" id="PF25988">
    <property type="entry name" value="HH_CyaD"/>
    <property type="match status" value="1"/>
</dbReference>
<evidence type="ECO:0000256" key="3">
    <source>
        <dbReference type="ARBA" id="ARBA00022448"/>
    </source>
</evidence>
<sequence length="465" mass="52042">MSLKHRYAAWCELLAHYRKHFSWFWRQRNAITPPSLKAEEAEFLPAALSLQLSPVSPTARWTARILMAMVLFLFLWAFIGKVDIIVSASGKIIPSERSKTIASVETARVTQIYVHDGQKVQAGEPLLTLDSGMIEHEQKRAEVDQEMAALQVLRSRALLASLDTGRLQPLSGADGLAADRVEEARNQLESQWFNVTSRLQALEGEITRYGQQLPIVSQRAQNYKELAKDHDVAVSAWQEKEQDRIELQGKLADARHQRAAFLAETRKNTAEELTTGMKQQQEAQQDIQRAAAHKTQLQINAPVDGIVQQLKTHTVGGVVSAATPLMVIVPEQSRVEIEAIVENKDIGFIKQGQRVAVKIEAYDYTRYGMLDGVVTYIARDAMNAGTDNIAPPPADDSGNEPQRPQTSQYAVHVQLDRKIMDIDGREVALRPGMSTSVEIKTGSRRVIDYFLSPLIQHTHESLNER</sequence>
<dbReference type="EMBL" id="RPOH01000010">
    <property type="protein sequence ID" value="RPH30225.1"/>
    <property type="molecule type" value="Genomic_DNA"/>
</dbReference>
<dbReference type="AlphaFoldDB" id="A0A3N5DNS7"/>
<keyword evidence="12" id="KW-1185">Reference proteome</keyword>
<dbReference type="OrthoDB" id="9775513at2"/>
<feature type="transmembrane region" description="Helical" evidence="8">
    <location>
        <begin position="61"/>
        <end position="79"/>
    </location>
</feature>
<dbReference type="PANTHER" id="PTHR30386:SF27">
    <property type="entry name" value="MEMBRANE FUSION PROTEIN (MFP) FAMILY PROTEIN"/>
    <property type="match status" value="1"/>
</dbReference>
<reference evidence="11 12" key="1">
    <citation type="submission" date="2018-11" db="EMBL/GenBank/DDBJ databases">
        <title>Draft genome sequence of Buttiauxella warmboldiae CCUG 35512.</title>
        <authorList>
            <person name="Salva-Serra F."/>
            <person name="Marathe N."/>
            <person name="Moore E."/>
            <person name="Svensson L."/>
            <person name="Engstrom-Jakobsson H."/>
        </authorList>
    </citation>
    <scope>NUCLEOTIDE SEQUENCE [LARGE SCALE GENOMIC DNA]</scope>
    <source>
        <strain evidence="11 12">CCUG 35512</strain>
    </source>
</reference>
<evidence type="ECO:0000256" key="7">
    <source>
        <dbReference type="SAM" id="MobiDB-lite"/>
    </source>
</evidence>
<dbReference type="Proteomes" id="UP000268615">
    <property type="component" value="Unassembled WGS sequence"/>
</dbReference>
<dbReference type="Gene3D" id="2.40.50.100">
    <property type="match status" value="1"/>
</dbReference>
<comment type="subcellular location">
    <subcellularLocation>
        <location evidence="1">Membrane</location>
        <topology evidence="1">Single-pass membrane protein</topology>
    </subcellularLocation>
</comment>
<name>A0A3N5DNS7_9ENTR</name>
<keyword evidence="3" id="KW-0813">Transport</keyword>
<gene>
    <name evidence="11" type="ORF">EHN07_03715</name>
</gene>
<evidence type="ECO:0000256" key="2">
    <source>
        <dbReference type="ARBA" id="ARBA00009477"/>
    </source>
</evidence>
<dbReference type="InterPro" id="IPR006144">
    <property type="entry name" value="Secretion_HlyD_CS"/>
</dbReference>
<feature type="domain" description="CyaD-like alpha-helical hairpin" evidence="9">
    <location>
        <begin position="130"/>
        <end position="296"/>
    </location>
</feature>
<feature type="region of interest" description="Disordered" evidence="7">
    <location>
        <begin position="386"/>
        <end position="407"/>
    </location>
</feature>
<dbReference type="PROSITE" id="PS00543">
    <property type="entry name" value="HLYD_FAMILY"/>
    <property type="match status" value="1"/>
</dbReference>
<dbReference type="GO" id="GO:0009306">
    <property type="term" value="P:protein secretion"/>
    <property type="evidence" value="ECO:0007669"/>
    <property type="project" value="InterPro"/>
</dbReference>
<evidence type="ECO:0000259" key="9">
    <source>
        <dbReference type="Pfam" id="PF25988"/>
    </source>
</evidence>
<evidence type="ECO:0000256" key="4">
    <source>
        <dbReference type="ARBA" id="ARBA00022692"/>
    </source>
</evidence>
<protein>
    <submittedName>
        <fullName evidence="11">HlyD family efflux transporter periplasmic adaptor subunit</fullName>
    </submittedName>
</protein>
<evidence type="ECO:0000256" key="1">
    <source>
        <dbReference type="ARBA" id="ARBA00004167"/>
    </source>
</evidence>
<organism evidence="11 12">
    <name type="scientific">Buttiauxella warmboldiae</name>
    <dbReference type="NCBI Taxonomy" id="82993"/>
    <lineage>
        <taxon>Bacteria</taxon>
        <taxon>Pseudomonadati</taxon>
        <taxon>Pseudomonadota</taxon>
        <taxon>Gammaproteobacteria</taxon>
        <taxon>Enterobacterales</taxon>
        <taxon>Enterobacteriaceae</taxon>
        <taxon>Buttiauxella</taxon>
    </lineage>
</organism>
<evidence type="ECO:0000256" key="5">
    <source>
        <dbReference type="ARBA" id="ARBA00022989"/>
    </source>
</evidence>
<feature type="domain" description="AprE-like beta-barrel" evidence="10">
    <location>
        <begin position="337"/>
        <end position="383"/>
    </location>
</feature>
<evidence type="ECO:0000313" key="12">
    <source>
        <dbReference type="Proteomes" id="UP000268615"/>
    </source>
</evidence>
<dbReference type="Gene3D" id="1.10.287.470">
    <property type="entry name" value="Helix hairpin bin"/>
    <property type="match status" value="1"/>
</dbReference>
<comment type="caution">
    <text evidence="11">The sequence shown here is derived from an EMBL/GenBank/DDBJ whole genome shotgun (WGS) entry which is preliminary data.</text>
</comment>
<dbReference type="RefSeq" id="WP_124022851.1">
    <property type="nucleotide sequence ID" value="NZ_RPOH01000010.1"/>
</dbReference>